<dbReference type="STRING" id="99656.SAMN05421659_104100"/>
<proteinExistence type="predicted"/>
<evidence type="ECO:0000313" key="3">
    <source>
        <dbReference type="Proteomes" id="UP000199701"/>
    </source>
</evidence>
<dbReference type="RefSeq" id="WP_092451866.1">
    <property type="nucleotide sequence ID" value="NZ_FOJI01000004.1"/>
</dbReference>
<keyword evidence="3" id="KW-1185">Reference proteome</keyword>
<feature type="transmembrane region" description="Helical" evidence="1">
    <location>
        <begin position="6"/>
        <end position="25"/>
    </location>
</feature>
<keyword evidence="1" id="KW-0812">Transmembrane</keyword>
<protein>
    <submittedName>
        <fullName evidence="2">Uncharacterized protein</fullName>
    </submittedName>
</protein>
<keyword evidence="1" id="KW-0472">Membrane</keyword>
<sequence>MPAWLTVILIILAVLVVVLGVLMFVGNKLRKKQEAQQVQIDESKQVISMLIIDKKRMKLKEANLPKIVVEQTPRYLRNSKLPIVKAKVGPKIMTLIADAKIFDQIPVKAEVKAEVSGMYIVGIKSVRGGKLVVEPKKKGIKRLMGRFNKSK</sequence>
<organism evidence="2 3">
    <name type="scientific">[Clostridium] fimetarium</name>
    <dbReference type="NCBI Taxonomy" id="99656"/>
    <lineage>
        <taxon>Bacteria</taxon>
        <taxon>Bacillati</taxon>
        <taxon>Bacillota</taxon>
        <taxon>Clostridia</taxon>
        <taxon>Lachnospirales</taxon>
        <taxon>Lachnospiraceae</taxon>
    </lineage>
</organism>
<gene>
    <name evidence="2" type="ORF">SAMN05421659_104100</name>
</gene>
<evidence type="ECO:0000256" key="1">
    <source>
        <dbReference type="SAM" id="Phobius"/>
    </source>
</evidence>
<dbReference type="EMBL" id="FOJI01000004">
    <property type="protein sequence ID" value="SEW08288.1"/>
    <property type="molecule type" value="Genomic_DNA"/>
</dbReference>
<dbReference type="OrthoDB" id="1828236at2"/>
<evidence type="ECO:0000313" key="2">
    <source>
        <dbReference type="EMBL" id="SEW08288.1"/>
    </source>
</evidence>
<dbReference type="Proteomes" id="UP000199701">
    <property type="component" value="Unassembled WGS sequence"/>
</dbReference>
<dbReference type="AlphaFoldDB" id="A0A1I0P447"/>
<name>A0A1I0P447_9FIRM</name>
<keyword evidence="1" id="KW-1133">Transmembrane helix</keyword>
<accession>A0A1I0P447</accession>
<reference evidence="2 3" key="1">
    <citation type="submission" date="2016-10" db="EMBL/GenBank/DDBJ databases">
        <authorList>
            <person name="de Groot N.N."/>
        </authorList>
    </citation>
    <scope>NUCLEOTIDE SEQUENCE [LARGE SCALE GENOMIC DNA]</scope>
    <source>
        <strain evidence="2 3">DSM 9179</strain>
    </source>
</reference>